<keyword evidence="1" id="KW-1133">Transmembrane helix</keyword>
<organism evidence="2">
    <name type="scientific">Pseudictyota dubia</name>
    <dbReference type="NCBI Taxonomy" id="2749911"/>
    <lineage>
        <taxon>Eukaryota</taxon>
        <taxon>Sar</taxon>
        <taxon>Stramenopiles</taxon>
        <taxon>Ochrophyta</taxon>
        <taxon>Bacillariophyta</taxon>
        <taxon>Mediophyceae</taxon>
        <taxon>Biddulphiophycidae</taxon>
        <taxon>Eupodiscales</taxon>
        <taxon>Odontellaceae</taxon>
        <taxon>Pseudictyota</taxon>
    </lineage>
</organism>
<protein>
    <submittedName>
        <fullName evidence="2">Uncharacterized protein</fullName>
    </submittedName>
</protein>
<name>A0A7R9VUG4_9STRA</name>
<reference evidence="2" key="1">
    <citation type="submission" date="2021-01" db="EMBL/GenBank/DDBJ databases">
        <authorList>
            <person name="Corre E."/>
            <person name="Pelletier E."/>
            <person name="Niang G."/>
            <person name="Scheremetjew M."/>
            <person name="Finn R."/>
            <person name="Kale V."/>
            <person name="Holt S."/>
            <person name="Cochrane G."/>
            <person name="Meng A."/>
            <person name="Brown T."/>
            <person name="Cohen L."/>
        </authorList>
    </citation>
    <scope>NUCLEOTIDE SEQUENCE</scope>
    <source>
        <strain evidence="2">CCMP147</strain>
    </source>
</reference>
<dbReference type="EMBL" id="HBED01015175">
    <property type="protein sequence ID" value="CAD8305633.1"/>
    <property type="molecule type" value="Transcribed_RNA"/>
</dbReference>
<proteinExistence type="predicted"/>
<sequence length="114" mass="12069">MVVVFVVSPTREATSSSSVVNVAIVVIVVVGVAVAAGFVVLFPGSVALVPGGTTSLHQLIFFPSLSPLHTPHATEADRPRELMIDGASAVIDAPCSRNFKEWNGQKRRYVRVVA</sequence>
<feature type="transmembrane region" description="Helical" evidence="1">
    <location>
        <begin position="20"/>
        <end position="42"/>
    </location>
</feature>
<accession>A0A7R9VUG4</accession>
<gene>
    <name evidence="2" type="ORF">TDUB1175_LOCUS7506</name>
</gene>
<keyword evidence="1" id="KW-0472">Membrane</keyword>
<keyword evidence="1" id="KW-0812">Transmembrane</keyword>
<dbReference type="AlphaFoldDB" id="A0A7R9VUG4"/>
<evidence type="ECO:0000313" key="2">
    <source>
        <dbReference type="EMBL" id="CAD8305633.1"/>
    </source>
</evidence>
<evidence type="ECO:0000256" key="1">
    <source>
        <dbReference type="SAM" id="Phobius"/>
    </source>
</evidence>